<evidence type="ECO:0000313" key="19">
    <source>
        <dbReference type="EMBL" id="MBC1169313.1"/>
    </source>
</evidence>
<dbReference type="SMART" id="SM00632">
    <property type="entry name" value="Aamy_C"/>
    <property type="match status" value="1"/>
</dbReference>
<evidence type="ECO:0000256" key="8">
    <source>
        <dbReference type="ARBA" id="ARBA00022729"/>
    </source>
</evidence>
<protein>
    <recommendedName>
        <fullName evidence="6">alpha-amylase</fullName>
        <ecNumber evidence="6">3.2.1.1</ecNumber>
    </recommendedName>
</protein>
<dbReference type="Pfam" id="PF02806">
    <property type="entry name" value="Alpha-amylase_C"/>
    <property type="match status" value="1"/>
</dbReference>
<dbReference type="InterPro" id="IPR031319">
    <property type="entry name" value="A-amylase_C"/>
</dbReference>
<evidence type="ECO:0000256" key="10">
    <source>
        <dbReference type="ARBA" id="ARBA00022837"/>
    </source>
</evidence>
<feature type="domain" description="Alpha-amylase C-terminal" evidence="17">
    <location>
        <begin position="386"/>
        <end position="474"/>
    </location>
</feature>
<dbReference type="GO" id="GO:0004556">
    <property type="term" value="F:alpha-amylase activity"/>
    <property type="evidence" value="ECO:0007669"/>
    <property type="project" value="UniProtKB-EC"/>
</dbReference>
<comment type="similarity">
    <text evidence="4 15">Belongs to the glycosyl hydrolase 13 family.</text>
</comment>
<evidence type="ECO:0000256" key="12">
    <source>
        <dbReference type="ARBA" id="ARBA00023214"/>
    </source>
</evidence>
<dbReference type="InterPro" id="IPR017853">
    <property type="entry name" value="GH"/>
</dbReference>
<dbReference type="VEuPathDB" id="VectorBase:LLONM1_008917"/>
<keyword evidence="8 16" id="KW-0732">Signal</keyword>
<accession>A0A1B0EV09</accession>
<comment type="cofactor">
    <cofactor evidence="2">
        <name>Ca(2+)</name>
        <dbReference type="ChEBI" id="CHEBI:29108"/>
    </cofactor>
</comment>
<dbReference type="GO" id="GO:0046872">
    <property type="term" value="F:metal ion binding"/>
    <property type="evidence" value="ECO:0007669"/>
    <property type="project" value="UniProtKB-KW"/>
</dbReference>
<reference evidence="20" key="3">
    <citation type="submission" date="2020-05" db="UniProtKB">
        <authorList>
            <consortium name="EnsemblMetazoa"/>
        </authorList>
    </citation>
    <scope>IDENTIFICATION</scope>
    <source>
        <strain evidence="20">Jacobina</strain>
    </source>
</reference>
<evidence type="ECO:0000256" key="11">
    <source>
        <dbReference type="ARBA" id="ARBA00023157"/>
    </source>
</evidence>
<dbReference type="CDD" id="cd11317">
    <property type="entry name" value="AmyAc_bac_euk_AmyA"/>
    <property type="match status" value="1"/>
</dbReference>
<comment type="cofactor">
    <cofactor evidence="3">
        <name>chloride</name>
        <dbReference type="ChEBI" id="CHEBI:17996"/>
    </cofactor>
</comment>
<evidence type="ECO:0000256" key="15">
    <source>
        <dbReference type="RuleBase" id="RU003615"/>
    </source>
</evidence>
<evidence type="ECO:0000256" key="2">
    <source>
        <dbReference type="ARBA" id="ARBA00001913"/>
    </source>
</evidence>
<dbReference type="EC" id="3.2.1.1" evidence="6"/>
<evidence type="ECO:0000256" key="5">
    <source>
        <dbReference type="ARBA" id="ARBA00011245"/>
    </source>
</evidence>
<dbReference type="InterPro" id="IPR013780">
    <property type="entry name" value="Glyco_hydro_b"/>
</dbReference>
<evidence type="ECO:0000256" key="16">
    <source>
        <dbReference type="SAM" id="SignalP"/>
    </source>
</evidence>
<evidence type="ECO:0000256" key="3">
    <source>
        <dbReference type="ARBA" id="ARBA00001923"/>
    </source>
</evidence>
<keyword evidence="21" id="KW-1185">Reference proteome</keyword>
<feature type="signal peptide" evidence="16">
    <location>
        <begin position="1"/>
        <end position="15"/>
    </location>
</feature>
<keyword evidence="10" id="KW-0106">Calcium</keyword>
<name>A0A1B0EV09_LUTLO</name>
<reference evidence="21" key="1">
    <citation type="submission" date="2012-05" db="EMBL/GenBank/DDBJ databases">
        <title>Whole Genome Assembly of Lutzomyia longipalpis.</title>
        <authorList>
            <person name="Richards S."/>
            <person name="Qu C."/>
            <person name="Dillon R."/>
            <person name="Worley K."/>
            <person name="Scherer S."/>
            <person name="Batterton M."/>
            <person name="Taylor A."/>
            <person name="Hawes A."/>
            <person name="Hernandez B."/>
            <person name="Kovar C."/>
            <person name="Mandapat C."/>
            <person name="Pham C."/>
            <person name="Qu C."/>
            <person name="Jing C."/>
            <person name="Bess C."/>
            <person name="Bandaranaike D."/>
            <person name="Ngo D."/>
            <person name="Ongeri F."/>
            <person name="Arias F."/>
            <person name="Lara F."/>
            <person name="Weissenberger G."/>
            <person name="Kamau G."/>
            <person name="Han H."/>
            <person name="Shen H."/>
            <person name="Dinh H."/>
            <person name="Khalil I."/>
            <person name="Jones J."/>
            <person name="Shafer J."/>
            <person name="Jayaseelan J."/>
            <person name="Quiroz J."/>
            <person name="Blankenburg K."/>
            <person name="Nguyen L."/>
            <person name="Jackson L."/>
            <person name="Francisco L."/>
            <person name="Tang L.-Y."/>
            <person name="Pu L.-L."/>
            <person name="Perales L."/>
            <person name="Lorensuhewa L."/>
            <person name="Munidasa M."/>
            <person name="Coyle M."/>
            <person name="Taylor M."/>
            <person name="Puazo M."/>
            <person name="Firestine M."/>
            <person name="Scheel M."/>
            <person name="Javaid M."/>
            <person name="Wang M."/>
            <person name="Li M."/>
            <person name="Tabassum N."/>
            <person name="Saada N."/>
            <person name="Osuji N."/>
            <person name="Aqrawi P."/>
            <person name="Fu Q."/>
            <person name="Thornton R."/>
            <person name="Raj R."/>
            <person name="Goodspeed R."/>
            <person name="Mata R."/>
            <person name="Najjar R."/>
            <person name="Gubbala S."/>
            <person name="Lee S."/>
            <person name="Denson S."/>
            <person name="Patil S."/>
            <person name="Macmil S."/>
            <person name="Qi S."/>
            <person name="Matskevitch T."/>
            <person name="Palculict T."/>
            <person name="Mathew T."/>
            <person name="Vee V."/>
            <person name="Velamala V."/>
            <person name="Korchina V."/>
            <person name="Cai W."/>
            <person name="Liu W."/>
            <person name="Dai W."/>
            <person name="Zou X."/>
            <person name="Zhu Y."/>
            <person name="Zhang Y."/>
            <person name="Wu Y.-Q."/>
            <person name="Xin Y."/>
            <person name="Nazarath L."/>
            <person name="Kovar C."/>
            <person name="Han Y."/>
            <person name="Muzny D."/>
            <person name="Gibbs R."/>
        </authorList>
    </citation>
    <scope>NUCLEOTIDE SEQUENCE [LARGE SCALE GENOMIC DNA]</scope>
    <source>
        <strain evidence="21">Jacobina</strain>
    </source>
</reference>
<evidence type="ECO:0000256" key="6">
    <source>
        <dbReference type="ARBA" id="ARBA00012595"/>
    </source>
</evidence>
<keyword evidence="12" id="KW-0868">Chloride</keyword>
<evidence type="ECO:0000256" key="4">
    <source>
        <dbReference type="ARBA" id="ARBA00008061"/>
    </source>
</evidence>
<proteinExistence type="inferred from homology"/>
<evidence type="ECO:0000256" key="14">
    <source>
        <dbReference type="ARBA" id="ARBA00023295"/>
    </source>
</evidence>
<keyword evidence="7" id="KW-0479">Metal-binding</keyword>
<dbReference type="AlphaFoldDB" id="A0A1B0EV09"/>
<reference evidence="19" key="2">
    <citation type="journal article" date="2020" name="BMC">
        <title>Leishmania infection induces a limited differential gene expression in the sand fly midgut.</title>
        <authorList>
            <person name="Coutinho-Abreu I.V."/>
            <person name="Serafim T.D."/>
            <person name="Meneses C."/>
            <person name="Kamhawi S."/>
            <person name="Oliveira F."/>
            <person name="Valenzuela J.G."/>
        </authorList>
    </citation>
    <scope>NUCLEOTIDE SEQUENCE</scope>
    <source>
        <strain evidence="19">Jacobina</strain>
        <tissue evidence="19">Midgut</tissue>
    </source>
</reference>
<dbReference type="EMBL" id="AJWK01015266">
    <property type="status" value="NOT_ANNOTATED_CDS"/>
    <property type="molecule type" value="Genomic_DNA"/>
</dbReference>
<evidence type="ECO:0000256" key="1">
    <source>
        <dbReference type="ARBA" id="ARBA00000548"/>
    </source>
</evidence>
<evidence type="ECO:0000313" key="20">
    <source>
        <dbReference type="EnsemblMetazoa" id="LLOJ004839-PA"/>
    </source>
</evidence>
<comment type="subunit">
    <text evidence="5">Monomer.</text>
</comment>
<sequence>MFWNLFLTTLAIARGQFNPNYVPGRTVMVFLMDWKYQDVALECERFLGPKGFGGVQVSSPAENDIVTDPLRPWWERYQIISYIIGSRSGNEDDFADMCYRCNKVGVLGTAGSTADGPTKSYPAVPYDASNFHPSCPLTTFQVTFIVRNCELFGAPDLDQAQPYVREKIKGYLDHLITLGIAGFRVDSAKHMWPKDLKAIYSSLRDLNTDFGFPPKSRPFVFQEVIDAGGGSEPINKYEYSPIGVVTEFLYSYILTDFFRGNRNLSDLATWGQSEWKFLPSKAALVFVENHDNERATPPVLNYKDGKPYWMAVAFELAHPYGYPYLMSDFNWTTYDQGPPMDEDQNIISPTINKDGSCGSGWVCQHRWRQIYSMVGFRNQVGYARFTNFWSNGKNQIAFARQGCGFVAFNNDDVDLNEVLQTTLPAGTYCDVSTGYAKAGECTGRTVVVGDDGTATIEISSSDDIGFIAIHIGQML</sequence>
<dbReference type="InterPro" id="IPR006047">
    <property type="entry name" value="GH13_cat_dom"/>
</dbReference>
<dbReference type="SUPFAM" id="SSF51445">
    <property type="entry name" value="(Trans)glycosidases"/>
    <property type="match status" value="1"/>
</dbReference>
<keyword evidence="11" id="KW-1015">Disulfide bond</keyword>
<comment type="catalytic activity">
    <reaction evidence="1">
        <text>Endohydrolysis of (1-&gt;4)-alpha-D-glucosidic linkages in polysaccharides containing three or more (1-&gt;4)-alpha-linked D-glucose units.</text>
        <dbReference type="EC" id="3.2.1.1"/>
    </reaction>
</comment>
<evidence type="ECO:0000256" key="9">
    <source>
        <dbReference type="ARBA" id="ARBA00022801"/>
    </source>
</evidence>
<keyword evidence="9" id="KW-0378">Hydrolase</keyword>
<dbReference type="EMBL" id="GITU01000610">
    <property type="protein sequence ID" value="MBC1169313.1"/>
    <property type="molecule type" value="Transcribed_RNA"/>
</dbReference>
<evidence type="ECO:0000313" key="21">
    <source>
        <dbReference type="Proteomes" id="UP000092461"/>
    </source>
</evidence>
<dbReference type="InterPro" id="IPR006048">
    <property type="entry name" value="A-amylase/branching_C"/>
</dbReference>
<keyword evidence="14" id="KW-0326">Glycosidase</keyword>
<dbReference type="PRINTS" id="PR00110">
    <property type="entry name" value="ALPHAAMYLASE"/>
</dbReference>
<dbReference type="Gene3D" id="2.60.40.1180">
    <property type="entry name" value="Golgi alpha-mannosidase II"/>
    <property type="match status" value="1"/>
</dbReference>
<evidence type="ECO:0000259" key="17">
    <source>
        <dbReference type="SMART" id="SM00632"/>
    </source>
</evidence>
<feature type="chain" id="PRO_5044555570" description="alpha-amylase" evidence="16">
    <location>
        <begin position="16"/>
        <end position="475"/>
    </location>
</feature>
<evidence type="ECO:0000259" key="18">
    <source>
        <dbReference type="SMART" id="SM00642"/>
    </source>
</evidence>
<dbReference type="Proteomes" id="UP000092461">
    <property type="component" value="Unassembled WGS sequence"/>
</dbReference>
<feature type="domain" description="Glycosyl hydrolase family 13 catalytic" evidence="18">
    <location>
        <begin position="26"/>
        <end position="377"/>
    </location>
</feature>
<evidence type="ECO:0000256" key="7">
    <source>
        <dbReference type="ARBA" id="ARBA00022723"/>
    </source>
</evidence>
<dbReference type="GO" id="GO:0005975">
    <property type="term" value="P:carbohydrate metabolic process"/>
    <property type="evidence" value="ECO:0007669"/>
    <property type="project" value="InterPro"/>
</dbReference>
<dbReference type="InterPro" id="IPR006046">
    <property type="entry name" value="Alpha_amylase"/>
</dbReference>
<dbReference type="SUPFAM" id="SSF51011">
    <property type="entry name" value="Glycosyl hydrolase domain"/>
    <property type="match status" value="1"/>
</dbReference>
<keyword evidence="13" id="KW-0119">Carbohydrate metabolism</keyword>
<evidence type="ECO:0000256" key="13">
    <source>
        <dbReference type="ARBA" id="ARBA00023277"/>
    </source>
</evidence>
<organism evidence="20 21">
    <name type="scientific">Lutzomyia longipalpis</name>
    <name type="common">Sand fly</name>
    <dbReference type="NCBI Taxonomy" id="7200"/>
    <lineage>
        <taxon>Eukaryota</taxon>
        <taxon>Metazoa</taxon>
        <taxon>Ecdysozoa</taxon>
        <taxon>Arthropoda</taxon>
        <taxon>Hexapoda</taxon>
        <taxon>Insecta</taxon>
        <taxon>Pterygota</taxon>
        <taxon>Neoptera</taxon>
        <taxon>Endopterygota</taxon>
        <taxon>Diptera</taxon>
        <taxon>Nematocera</taxon>
        <taxon>Psychodoidea</taxon>
        <taxon>Psychodidae</taxon>
        <taxon>Lutzomyia</taxon>
        <taxon>Lutzomyia</taxon>
    </lineage>
</organism>
<dbReference type="PANTHER" id="PTHR43447">
    <property type="entry name" value="ALPHA-AMYLASE"/>
    <property type="match status" value="1"/>
</dbReference>
<dbReference type="EnsemblMetazoa" id="LLOJ004839-RA">
    <property type="protein sequence ID" value="LLOJ004839-PA"/>
    <property type="gene ID" value="LLOJ004839"/>
</dbReference>
<dbReference type="Gene3D" id="3.20.20.80">
    <property type="entry name" value="Glycosidases"/>
    <property type="match status" value="1"/>
</dbReference>
<dbReference type="SMART" id="SM00642">
    <property type="entry name" value="Aamy"/>
    <property type="match status" value="1"/>
</dbReference>
<dbReference type="VEuPathDB" id="VectorBase:LLOJ004839"/>